<sequence>VIGCPDSNCRLSLSPHLRRGSSSIQVCCIYPEPGATSKTCPAPTALQLMDPLARTRGRELKSKVVHWSQMVGTGQTGFYRSATTTPVINFITYDIVLSLKIK</sequence>
<evidence type="ECO:0000313" key="2">
    <source>
        <dbReference type="Proteomes" id="UP000694405"/>
    </source>
</evidence>
<protein>
    <submittedName>
        <fullName evidence="1">Uncharacterized protein</fullName>
    </submittedName>
</protein>
<reference evidence="1" key="3">
    <citation type="submission" date="2025-09" db="UniProtKB">
        <authorList>
            <consortium name="Ensembl"/>
        </authorList>
    </citation>
    <scope>IDENTIFICATION</scope>
</reference>
<dbReference type="Ensembl" id="ENSMUNT00000003498.2">
    <property type="protein sequence ID" value="ENSMUNP00000002956.2"/>
    <property type="gene ID" value="ENSMUNG00000002576.2"/>
</dbReference>
<accession>A0A8V5H8Y8</accession>
<dbReference type="Proteomes" id="UP000694405">
    <property type="component" value="Chromosome 4"/>
</dbReference>
<organism evidence="1 2">
    <name type="scientific">Melopsittacus undulatus</name>
    <name type="common">Budgerigar</name>
    <name type="synonym">Psittacus undulatus</name>
    <dbReference type="NCBI Taxonomy" id="13146"/>
    <lineage>
        <taxon>Eukaryota</taxon>
        <taxon>Metazoa</taxon>
        <taxon>Chordata</taxon>
        <taxon>Craniata</taxon>
        <taxon>Vertebrata</taxon>
        <taxon>Euteleostomi</taxon>
        <taxon>Archelosauria</taxon>
        <taxon>Archosauria</taxon>
        <taxon>Dinosauria</taxon>
        <taxon>Saurischia</taxon>
        <taxon>Theropoda</taxon>
        <taxon>Coelurosauria</taxon>
        <taxon>Aves</taxon>
        <taxon>Neognathae</taxon>
        <taxon>Neoaves</taxon>
        <taxon>Telluraves</taxon>
        <taxon>Australaves</taxon>
        <taxon>Psittaciformes</taxon>
        <taxon>Psittaculidae</taxon>
        <taxon>Melopsittacus</taxon>
    </lineage>
</organism>
<proteinExistence type="predicted"/>
<evidence type="ECO:0000313" key="1">
    <source>
        <dbReference type="Ensembl" id="ENSMUNP00000002956.2"/>
    </source>
</evidence>
<name>A0A8C6IUW2_MELUD</name>
<reference evidence="1" key="2">
    <citation type="submission" date="2025-08" db="UniProtKB">
        <authorList>
            <consortium name="Ensembl"/>
        </authorList>
    </citation>
    <scope>IDENTIFICATION</scope>
</reference>
<accession>A0A8C6IUW2</accession>
<dbReference type="AlphaFoldDB" id="A0A8C6IUW2"/>
<reference evidence="1" key="1">
    <citation type="submission" date="2020-03" db="EMBL/GenBank/DDBJ databases">
        <title>Melopsittacus undulatus (budgerigar) genome, bMelUnd1, maternal haplotype with Z.</title>
        <authorList>
            <person name="Gedman G."/>
            <person name="Mountcastle J."/>
            <person name="Haase B."/>
            <person name="Formenti G."/>
            <person name="Wright T."/>
            <person name="Apodaca J."/>
            <person name="Pelan S."/>
            <person name="Chow W."/>
            <person name="Rhie A."/>
            <person name="Howe K."/>
            <person name="Fedrigo O."/>
            <person name="Jarvis E.D."/>
        </authorList>
    </citation>
    <scope>NUCLEOTIDE SEQUENCE [LARGE SCALE GENOMIC DNA]</scope>
</reference>
<keyword evidence="2" id="KW-1185">Reference proteome</keyword>